<sequence length="210" mass="22723">MRRPAAVAHQPEWSDDRFPVRACEDRALSLHAPRRGRHACDGGPGRATDSTRGGGKPDVGSTSLGIFVSMITLTGRRLRAVAATLILGLGITAMGATPAQAATTASATTDGGYFRGTIYHQEYYYGNDSWSISGRLTDTAGNGRPVELQVRYQWILKSGMVQTSKVKVIDSTGTTKSVYASAATPDVATWRLQYRVCAPTCSTWQYTSWR</sequence>
<feature type="region of interest" description="Disordered" evidence="1">
    <location>
        <begin position="34"/>
        <end position="58"/>
    </location>
</feature>
<evidence type="ECO:0000313" key="3">
    <source>
        <dbReference type="Proteomes" id="UP000597761"/>
    </source>
</evidence>
<organism evidence="2 3">
    <name type="scientific">Tersicoccus solisilvae</name>
    <dbReference type="NCBI Taxonomy" id="1882339"/>
    <lineage>
        <taxon>Bacteria</taxon>
        <taxon>Bacillati</taxon>
        <taxon>Actinomycetota</taxon>
        <taxon>Actinomycetes</taxon>
        <taxon>Micrococcales</taxon>
        <taxon>Micrococcaceae</taxon>
        <taxon>Tersicoccus</taxon>
    </lineage>
</organism>
<protein>
    <submittedName>
        <fullName evidence="2">Uncharacterized protein</fullName>
    </submittedName>
</protein>
<keyword evidence="3" id="KW-1185">Reference proteome</keyword>
<dbReference type="Proteomes" id="UP000597761">
    <property type="component" value="Unassembled WGS sequence"/>
</dbReference>
<accession>A0ABQ1PHY8</accession>
<gene>
    <name evidence="2" type="ORF">GCM10011512_25710</name>
</gene>
<evidence type="ECO:0000256" key="1">
    <source>
        <dbReference type="SAM" id="MobiDB-lite"/>
    </source>
</evidence>
<comment type="caution">
    <text evidence="2">The sequence shown here is derived from an EMBL/GenBank/DDBJ whole genome shotgun (WGS) entry which is preliminary data.</text>
</comment>
<reference evidence="3" key="1">
    <citation type="journal article" date="2019" name="Int. J. Syst. Evol. Microbiol.">
        <title>The Global Catalogue of Microorganisms (GCM) 10K type strain sequencing project: providing services to taxonomists for standard genome sequencing and annotation.</title>
        <authorList>
            <consortium name="The Broad Institute Genomics Platform"/>
            <consortium name="The Broad Institute Genome Sequencing Center for Infectious Disease"/>
            <person name="Wu L."/>
            <person name="Ma J."/>
        </authorList>
    </citation>
    <scope>NUCLEOTIDE SEQUENCE [LARGE SCALE GENOMIC DNA]</scope>
    <source>
        <strain evidence="3">CGMCC 1.15480</strain>
    </source>
</reference>
<evidence type="ECO:0000313" key="2">
    <source>
        <dbReference type="EMBL" id="GGC97600.1"/>
    </source>
</evidence>
<proteinExistence type="predicted"/>
<dbReference type="EMBL" id="BMJI01000020">
    <property type="protein sequence ID" value="GGC97600.1"/>
    <property type="molecule type" value="Genomic_DNA"/>
</dbReference>
<name>A0ABQ1PHY8_9MICC</name>